<name>A0A1H1SW55_9ACTN</name>
<dbReference type="Gene3D" id="1.20.5.1930">
    <property type="match status" value="1"/>
</dbReference>
<evidence type="ECO:0000313" key="13">
    <source>
        <dbReference type="EMBL" id="SDS51956.1"/>
    </source>
</evidence>
<dbReference type="RefSeq" id="WP_091524220.1">
    <property type="nucleotide sequence ID" value="NZ_LT629772.1"/>
</dbReference>
<dbReference type="InterPro" id="IPR011712">
    <property type="entry name" value="Sig_transdc_His_kin_sub3_dim/P"/>
</dbReference>
<dbReference type="CDD" id="cd16917">
    <property type="entry name" value="HATPase_UhpB-NarQ-NarX-like"/>
    <property type="match status" value="1"/>
</dbReference>
<evidence type="ECO:0000256" key="8">
    <source>
        <dbReference type="ARBA" id="ARBA00023012"/>
    </source>
</evidence>
<dbReference type="InterPro" id="IPR050482">
    <property type="entry name" value="Sensor_HK_TwoCompSys"/>
</dbReference>
<dbReference type="InterPro" id="IPR003594">
    <property type="entry name" value="HATPase_dom"/>
</dbReference>
<feature type="transmembrane region" description="Helical" evidence="10">
    <location>
        <begin position="55"/>
        <end position="72"/>
    </location>
</feature>
<feature type="region of interest" description="Disordered" evidence="9">
    <location>
        <begin position="327"/>
        <end position="350"/>
    </location>
</feature>
<organism evidence="13 14">
    <name type="scientific">Microlunatus soli</name>
    <dbReference type="NCBI Taxonomy" id="630515"/>
    <lineage>
        <taxon>Bacteria</taxon>
        <taxon>Bacillati</taxon>
        <taxon>Actinomycetota</taxon>
        <taxon>Actinomycetes</taxon>
        <taxon>Propionibacteriales</taxon>
        <taxon>Propionibacteriaceae</taxon>
        <taxon>Microlunatus</taxon>
    </lineage>
</organism>
<gene>
    <name evidence="13" type="ORF">SAMN04489812_2153</name>
</gene>
<dbReference type="GO" id="GO:0005524">
    <property type="term" value="F:ATP binding"/>
    <property type="evidence" value="ECO:0007669"/>
    <property type="project" value="UniProtKB-KW"/>
</dbReference>
<dbReference type="Gene3D" id="3.30.565.10">
    <property type="entry name" value="Histidine kinase-like ATPase, C-terminal domain"/>
    <property type="match status" value="1"/>
</dbReference>
<protein>
    <recommendedName>
        <fullName evidence="2">histidine kinase</fullName>
        <ecNumber evidence="2">2.7.13.3</ecNumber>
    </recommendedName>
</protein>
<evidence type="ECO:0000256" key="4">
    <source>
        <dbReference type="ARBA" id="ARBA00022679"/>
    </source>
</evidence>
<dbReference type="Proteomes" id="UP000199103">
    <property type="component" value="Chromosome I"/>
</dbReference>
<dbReference type="EMBL" id="LT629772">
    <property type="protein sequence ID" value="SDS51956.1"/>
    <property type="molecule type" value="Genomic_DNA"/>
</dbReference>
<evidence type="ECO:0000256" key="10">
    <source>
        <dbReference type="SAM" id="Phobius"/>
    </source>
</evidence>
<keyword evidence="5" id="KW-0547">Nucleotide-binding</keyword>
<evidence type="ECO:0000256" key="1">
    <source>
        <dbReference type="ARBA" id="ARBA00000085"/>
    </source>
</evidence>
<keyword evidence="14" id="KW-1185">Reference proteome</keyword>
<feature type="transmembrane region" description="Helical" evidence="10">
    <location>
        <begin position="78"/>
        <end position="98"/>
    </location>
</feature>
<dbReference type="AlphaFoldDB" id="A0A1H1SW55"/>
<dbReference type="Pfam" id="PF02518">
    <property type="entry name" value="HATPase_c"/>
    <property type="match status" value="1"/>
</dbReference>
<keyword evidence="10" id="KW-0472">Membrane</keyword>
<dbReference type="Pfam" id="PF07730">
    <property type="entry name" value="HisKA_3"/>
    <property type="match status" value="1"/>
</dbReference>
<keyword evidence="4" id="KW-0808">Transferase</keyword>
<dbReference type="GO" id="GO:0000155">
    <property type="term" value="F:phosphorelay sensor kinase activity"/>
    <property type="evidence" value="ECO:0007669"/>
    <property type="project" value="InterPro"/>
</dbReference>
<evidence type="ECO:0000256" key="9">
    <source>
        <dbReference type="SAM" id="MobiDB-lite"/>
    </source>
</evidence>
<feature type="domain" description="Signal transduction histidine kinase subgroup 3 dimerisation and phosphoacceptor" evidence="12">
    <location>
        <begin position="124"/>
        <end position="188"/>
    </location>
</feature>
<keyword evidence="7" id="KW-0067">ATP-binding</keyword>
<keyword evidence="10" id="KW-1133">Transmembrane helix</keyword>
<feature type="transmembrane region" description="Helical" evidence="10">
    <location>
        <begin position="32"/>
        <end position="48"/>
    </location>
</feature>
<dbReference type="SUPFAM" id="SSF55874">
    <property type="entry name" value="ATPase domain of HSP90 chaperone/DNA topoisomerase II/histidine kinase"/>
    <property type="match status" value="1"/>
</dbReference>
<dbReference type="OrthoDB" id="227596at2"/>
<dbReference type="PANTHER" id="PTHR24421">
    <property type="entry name" value="NITRATE/NITRITE SENSOR PROTEIN NARX-RELATED"/>
    <property type="match status" value="1"/>
</dbReference>
<evidence type="ECO:0000259" key="11">
    <source>
        <dbReference type="Pfam" id="PF02518"/>
    </source>
</evidence>
<evidence type="ECO:0000256" key="6">
    <source>
        <dbReference type="ARBA" id="ARBA00022777"/>
    </source>
</evidence>
<keyword evidence="3" id="KW-0597">Phosphoprotein</keyword>
<feature type="transmembrane region" description="Helical" evidence="10">
    <location>
        <begin position="358"/>
        <end position="378"/>
    </location>
</feature>
<evidence type="ECO:0000256" key="2">
    <source>
        <dbReference type="ARBA" id="ARBA00012438"/>
    </source>
</evidence>
<keyword evidence="8" id="KW-0902">Two-component regulatory system</keyword>
<dbReference type="GO" id="GO:0016020">
    <property type="term" value="C:membrane"/>
    <property type="evidence" value="ECO:0007669"/>
    <property type="project" value="InterPro"/>
</dbReference>
<keyword evidence="6 13" id="KW-0418">Kinase</keyword>
<accession>A0A1H1SW55</accession>
<feature type="transmembrane region" description="Helical" evidence="10">
    <location>
        <begin position="7"/>
        <end position="26"/>
    </location>
</feature>
<dbReference type="InterPro" id="IPR036890">
    <property type="entry name" value="HATPase_C_sf"/>
</dbReference>
<dbReference type="STRING" id="630515.SAMN04489812_2153"/>
<evidence type="ECO:0000256" key="7">
    <source>
        <dbReference type="ARBA" id="ARBA00022840"/>
    </source>
</evidence>
<comment type="catalytic activity">
    <reaction evidence="1">
        <text>ATP + protein L-histidine = ADP + protein N-phospho-L-histidine.</text>
        <dbReference type="EC" id="2.7.13.3"/>
    </reaction>
</comment>
<reference evidence="13 14" key="1">
    <citation type="submission" date="2016-10" db="EMBL/GenBank/DDBJ databases">
        <authorList>
            <person name="de Groot N.N."/>
        </authorList>
    </citation>
    <scope>NUCLEOTIDE SEQUENCE [LARGE SCALE GENOMIC DNA]</scope>
    <source>
        <strain evidence="13 14">DSM 21800</strain>
    </source>
</reference>
<dbReference type="GO" id="GO:0046983">
    <property type="term" value="F:protein dimerization activity"/>
    <property type="evidence" value="ECO:0007669"/>
    <property type="project" value="InterPro"/>
</dbReference>
<evidence type="ECO:0000256" key="5">
    <source>
        <dbReference type="ARBA" id="ARBA00022741"/>
    </source>
</evidence>
<evidence type="ECO:0000256" key="3">
    <source>
        <dbReference type="ARBA" id="ARBA00022553"/>
    </source>
</evidence>
<feature type="domain" description="Histidine kinase/HSP90-like ATPase" evidence="11">
    <location>
        <begin position="231"/>
        <end position="328"/>
    </location>
</feature>
<dbReference type="PANTHER" id="PTHR24421:SF10">
    <property type="entry name" value="NITRATE_NITRITE SENSOR PROTEIN NARQ"/>
    <property type="match status" value="1"/>
</dbReference>
<sequence>MPARRAVIGWTAGLIVATAAALLATLGPYGGILLPAAVLIAVTAGRWLQPLLPAVAAIAITDLIGLAIMIVVEPTLLLSRGISGQLAVLFAVAVPWWLGRLRQTVVVQARRERALIDQQARISERSLIAADMHDSLGHELALIALRAGAWELDRTASDRQREAAAAIRDRATAATDRLHVVVDLLRDGAPEASSAQDLEALIDRARQAGLLIAEPQLGNRRDTWSTVTTQAVHRVLQETLTNAAKHAPGSTITVTIEDADDQLDIAVISTGGVRSAGRSTVNPNGVGPANRSGLGLIALDERLRQLGGTFSAEPQRDGFAVRARIPRQPERERSIDPPATMTTRLARRQQRRRVRRSALLPAILALIIAAVLSVAHIVTFAQTALTPDDFAKISIGQRRSAITDLLPPRAQPGPTPTLSVPPAPPDARCDFYLARSSVLDFASDMYRICFTDTAASPVVASKDRLVRQEA</sequence>
<dbReference type="EC" id="2.7.13.3" evidence="2"/>
<proteinExistence type="predicted"/>
<keyword evidence="10" id="KW-0812">Transmembrane</keyword>
<evidence type="ECO:0000313" key="14">
    <source>
        <dbReference type="Proteomes" id="UP000199103"/>
    </source>
</evidence>
<evidence type="ECO:0000259" key="12">
    <source>
        <dbReference type="Pfam" id="PF07730"/>
    </source>
</evidence>